<dbReference type="InterPro" id="IPR014043">
    <property type="entry name" value="Acyl_transferase_dom"/>
</dbReference>
<comment type="caution">
    <text evidence="7">The sequence shown here is derived from an EMBL/GenBank/DDBJ whole genome shotgun (WGS) entry which is preliminary data.</text>
</comment>
<dbReference type="EMBL" id="NSIT01000041">
    <property type="protein sequence ID" value="PJE79932.1"/>
    <property type="molecule type" value="Genomic_DNA"/>
</dbReference>
<dbReference type="EC" id="2.3.1.39" evidence="2"/>
<dbReference type="InterPro" id="IPR004410">
    <property type="entry name" value="Malonyl_CoA-ACP_transAc_FabD"/>
</dbReference>
<protein>
    <recommendedName>
        <fullName evidence="2">[acyl-carrier-protein] S-malonyltransferase</fullName>
        <ecNumber evidence="2">2.3.1.39</ecNumber>
    </recommendedName>
</protein>
<accession>A0A2H9T9M4</accession>
<sequence length="317" mass="34214">MKGQFAVIFPGQGVQQVGMLSSYADDSLFRTTIEEASSVLGFDVQAMINEGPAEALNKTENTQPVLLAVSVALWRVWRDRGGDLPVFMAGHSLGEYSALVCAEAMDFSSAITLVKHRGQYMQSAVAENDGKMAAILGLDDNVVDEVCQKTIRDLQGKVVEAVNFNAPGQVVIAGHADAVLYAVEQAKEKGAKKAIPLPVGVPSHCKLMKPAAEKLEKSLEGITIKVPVVPIMQNVSAQANSDPHQLKQNLVLQLYHPVRWVESVKNMCESGVERFVECGPGKVLSGLSRRIVRRVPIVALESANAMDDLLNEQVATI</sequence>
<dbReference type="GO" id="GO:0006633">
    <property type="term" value="P:fatty acid biosynthetic process"/>
    <property type="evidence" value="ECO:0007669"/>
    <property type="project" value="TreeGrafter"/>
</dbReference>
<evidence type="ECO:0000256" key="3">
    <source>
        <dbReference type="ARBA" id="ARBA00022679"/>
    </source>
</evidence>
<feature type="domain" description="Malonyl-CoA:ACP transacylase (MAT)" evidence="6">
    <location>
        <begin position="8"/>
        <end position="305"/>
    </location>
</feature>
<keyword evidence="4 7" id="KW-0012">Acyltransferase</keyword>
<comment type="catalytic activity">
    <reaction evidence="5">
        <text>holo-[ACP] + malonyl-CoA = malonyl-[ACP] + CoA</text>
        <dbReference type="Rhea" id="RHEA:41792"/>
        <dbReference type="Rhea" id="RHEA-COMP:9623"/>
        <dbReference type="Rhea" id="RHEA-COMP:9685"/>
        <dbReference type="ChEBI" id="CHEBI:57287"/>
        <dbReference type="ChEBI" id="CHEBI:57384"/>
        <dbReference type="ChEBI" id="CHEBI:64479"/>
        <dbReference type="ChEBI" id="CHEBI:78449"/>
        <dbReference type="EC" id="2.3.1.39"/>
    </reaction>
</comment>
<proteinExistence type="inferred from homology"/>
<evidence type="ECO:0000256" key="4">
    <source>
        <dbReference type="ARBA" id="ARBA00023315"/>
    </source>
</evidence>
<dbReference type="InterPro" id="IPR016035">
    <property type="entry name" value="Acyl_Trfase/lysoPLipase"/>
</dbReference>
<evidence type="ECO:0000259" key="6">
    <source>
        <dbReference type="SMART" id="SM00827"/>
    </source>
</evidence>
<dbReference type="InterPro" id="IPR024925">
    <property type="entry name" value="Malonyl_CoA-ACP_transAc"/>
</dbReference>
<dbReference type="InterPro" id="IPR001227">
    <property type="entry name" value="Ac_transferase_dom_sf"/>
</dbReference>
<dbReference type="PANTHER" id="PTHR42681">
    <property type="entry name" value="MALONYL-COA-ACYL CARRIER PROTEIN TRANSACYLASE, MITOCHONDRIAL"/>
    <property type="match status" value="1"/>
</dbReference>
<dbReference type="SUPFAM" id="SSF55048">
    <property type="entry name" value="Probable ACP-binding domain of malonyl-CoA ACP transacylase"/>
    <property type="match status" value="1"/>
</dbReference>
<keyword evidence="3 7" id="KW-0808">Transferase</keyword>
<name>A0A2H9T9M4_9ZZZZ</name>
<comment type="similarity">
    <text evidence="1">Belongs to the FabD family.</text>
</comment>
<reference evidence="7" key="1">
    <citation type="journal article" date="2017" name="Appl. Environ. Microbiol.">
        <title>Molecular characterization of an Endozoicomonas-like organism causing infection in king scallop Pecten maximus L.</title>
        <authorList>
            <person name="Cano I."/>
            <person name="van Aerle R."/>
            <person name="Ross S."/>
            <person name="Verner-Jeffreys D.W."/>
            <person name="Paley R.K."/>
            <person name="Rimmer G."/>
            <person name="Ryder D."/>
            <person name="Hooper P."/>
            <person name="Stone D."/>
            <person name="Feist S.W."/>
        </authorList>
    </citation>
    <scope>NUCLEOTIDE SEQUENCE</scope>
</reference>
<organism evidence="7">
    <name type="scientific">invertebrate metagenome</name>
    <dbReference type="NCBI Taxonomy" id="1711999"/>
    <lineage>
        <taxon>unclassified sequences</taxon>
        <taxon>metagenomes</taxon>
        <taxon>organismal metagenomes</taxon>
    </lineage>
</organism>
<dbReference type="FunFam" id="3.30.70.250:FF:000001">
    <property type="entry name" value="Malonyl CoA-acyl carrier protein transacylase"/>
    <property type="match status" value="1"/>
</dbReference>
<dbReference type="GO" id="GO:0004314">
    <property type="term" value="F:[acyl-carrier-protein] S-malonyltransferase activity"/>
    <property type="evidence" value="ECO:0007669"/>
    <property type="project" value="UniProtKB-EC"/>
</dbReference>
<dbReference type="InterPro" id="IPR050858">
    <property type="entry name" value="Mal-CoA-ACP_Trans/PKS_FabD"/>
</dbReference>
<evidence type="ECO:0000313" key="7">
    <source>
        <dbReference type="EMBL" id="PJE79932.1"/>
    </source>
</evidence>
<evidence type="ECO:0000256" key="1">
    <source>
        <dbReference type="ARBA" id="ARBA00008217"/>
    </source>
</evidence>
<dbReference type="Gene3D" id="3.30.70.250">
    <property type="entry name" value="Malonyl-CoA ACP transacylase, ACP-binding"/>
    <property type="match status" value="1"/>
</dbReference>
<dbReference type="AlphaFoldDB" id="A0A2H9T9M4"/>
<dbReference type="PANTHER" id="PTHR42681:SF1">
    <property type="entry name" value="MALONYL-COA-ACYL CARRIER PROTEIN TRANSACYLASE, MITOCHONDRIAL"/>
    <property type="match status" value="1"/>
</dbReference>
<dbReference type="NCBIfam" id="TIGR00128">
    <property type="entry name" value="fabD"/>
    <property type="match status" value="1"/>
</dbReference>
<dbReference type="InterPro" id="IPR016036">
    <property type="entry name" value="Malonyl_transacylase_ACP-bd"/>
</dbReference>
<dbReference type="Gene3D" id="3.40.366.10">
    <property type="entry name" value="Malonyl-Coenzyme A Acyl Carrier Protein, domain 2"/>
    <property type="match status" value="1"/>
</dbReference>
<dbReference type="PIRSF" id="PIRSF000446">
    <property type="entry name" value="Mct"/>
    <property type="match status" value="1"/>
</dbReference>
<dbReference type="SUPFAM" id="SSF52151">
    <property type="entry name" value="FabD/lysophospholipase-like"/>
    <property type="match status" value="1"/>
</dbReference>
<dbReference type="SMART" id="SM00827">
    <property type="entry name" value="PKS_AT"/>
    <property type="match status" value="1"/>
</dbReference>
<dbReference type="Pfam" id="PF00698">
    <property type="entry name" value="Acyl_transf_1"/>
    <property type="match status" value="1"/>
</dbReference>
<dbReference type="GO" id="GO:0005829">
    <property type="term" value="C:cytosol"/>
    <property type="evidence" value="ECO:0007669"/>
    <property type="project" value="TreeGrafter"/>
</dbReference>
<evidence type="ECO:0000256" key="2">
    <source>
        <dbReference type="ARBA" id="ARBA00013258"/>
    </source>
</evidence>
<gene>
    <name evidence="7" type="primary">fabD</name>
    <name evidence="7" type="ORF">CI610_01101</name>
</gene>
<evidence type="ECO:0000256" key="5">
    <source>
        <dbReference type="ARBA" id="ARBA00048462"/>
    </source>
</evidence>